<evidence type="ECO:0000313" key="3">
    <source>
        <dbReference type="Proteomes" id="UP001469553"/>
    </source>
</evidence>
<reference evidence="2 3" key="1">
    <citation type="submission" date="2021-06" db="EMBL/GenBank/DDBJ databases">
        <authorList>
            <person name="Palmer J.M."/>
        </authorList>
    </citation>
    <scope>NUCLEOTIDE SEQUENCE [LARGE SCALE GENOMIC DNA]</scope>
    <source>
        <strain evidence="2 3">AS_MEX2019</strain>
        <tissue evidence="2">Muscle</tissue>
    </source>
</reference>
<organism evidence="2 3">
    <name type="scientific">Ameca splendens</name>
    <dbReference type="NCBI Taxonomy" id="208324"/>
    <lineage>
        <taxon>Eukaryota</taxon>
        <taxon>Metazoa</taxon>
        <taxon>Chordata</taxon>
        <taxon>Craniata</taxon>
        <taxon>Vertebrata</taxon>
        <taxon>Euteleostomi</taxon>
        <taxon>Actinopterygii</taxon>
        <taxon>Neopterygii</taxon>
        <taxon>Teleostei</taxon>
        <taxon>Neoteleostei</taxon>
        <taxon>Acanthomorphata</taxon>
        <taxon>Ovalentaria</taxon>
        <taxon>Atherinomorphae</taxon>
        <taxon>Cyprinodontiformes</taxon>
        <taxon>Goodeidae</taxon>
        <taxon>Ameca</taxon>
    </lineage>
</organism>
<comment type="caution">
    <text evidence="2">The sequence shown here is derived from an EMBL/GenBank/DDBJ whole genome shotgun (WGS) entry which is preliminary data.</text>
</comment>
<protein>
    <submittedName>
        <fullName evidence="2">Uncharacterized protein</fullName>
    </submittedName>
</protein>
<feature type="transmembrane region" description="Helical" evidence="1">
    <location>
        <begin position="38"/>
        <end position="59"/>
    </location>
</feature>
<keyword evidence="1" id="KW-1133">Transmembrane helix</keyword>
<gene>
    <name evidence="2" type="ORF">AMECASPLE_029164</name>
</gene>
<proteinExistence type="predicted"/>
<accession>A0ABV1ACJ9</accession>
<dbReference type="EMBL" id="JAHRIP010087942">
    <property type="protein sequence ID" value="MEQ2316090.1"/>
    <property type="molecule type" value="Genomic_DNA"/>
</dbReference>
<name>A0ABV1ACJ9_9TELE</name>
<evidence type="ECO:0000256" key="1">
    <source>
        <dbReference type="SAM" id="Phobius"/>
    </source>
</evidence>
<evidence type="ECO:0000313" key="2">
    <source>
        <dbReference type="EMBL" id="MEQ2316090.1"/>
    </source>
</evidence>
<sequence length="123" mass="13577">MANEGSSGFSPFFSFFFFPFGFPLTFPSQDKRNVKQTVPLWVAFIFTWILLLLGDFFFLSTVGELIVVLLCNFLLMVSASSVCSHKSPLDNLTITASQSGWKCGRCSATCCDIAFPAFQNGTT</sequence>
<keyword evidence="1" id="KW-0812">Transmembrane</keyword>
<feature type="transmembrane region" description="Helical" evidence="1">
    <location>
        <begin position="6"/>
        <end position="26"/>
    </location>
</feature>
<keyword evidence="3" id="KW-1185">Reference proteome</keyword>
<keyword evidence="1" id="KW-0472">Membrane</keyword>
<dbReference type="Proteomes" id="UP001469553">
    <property type="component" value="Unassembled WGS sequence"/>
</dbReference>
<feature type="transmembrane region" description="Helical" evidence="1">
    <location>
        <begin position="65"/>
        <end position="83"/>
    </location>
</feature>